<name>A0AAV0YIT3_VICFA</name>
<dbReference type="GO" id="GO:0008270">
    <property type="term" value="F:zinc ion binding"/>
    <property type="evidence" value="ECO:0007669"/>
    <property type="project" value="InterPro"/>
</dbReference>
<feature type="domain" description="Retrovirus-related Pol polyprotein from transposon TNT 1-94-like beta-barrel" evidence="2">
    <location>
        <begin position="131"/>
        <end position="211"/>
    </location>
</feature>
<proteinExistence type="predicted"/>
<accession>A0AAV0YIT3</accession>
<dbReference type="Pfam" id="PF22936">
    <property type="entry name" value="Pol_BBD"/>
    <property type="match status" value="1"/>
</dbReference>
<dbReference type="Proteomes" id="UP001157006">
    <property type="component" value="Chromosome 1L"/>
</dbReference>
<keyword evidence="4" id="KW-1185">Reference proteome</keyword>
<evidence type="ECO:0000313" key="3">
    <source>
        <dbReference type="EMBL" id="CAI8585704.1"/>
    </source>
</evidence>
<dbReference type="SUPFAM" id="SSF57756">
    <property type="entry name" value="Retrovirus zinc finger-like domains"/>
    <property type="match status" value="1"/>
</dbReference>
<dbReference type="InterPro" id="IPR054722">
    <property type="entry name" value="PolX-like_BBD"/>
</dbReference>
<evidence type="ECO:0000313" key="4">
    <source>
        <dbReference type="Proteomes" id="UP001157006"/>
    </source>
</evidence>
<reference evidence="3 4" key="1">
    <citation type="submission" date="2023-01" db="EMBL/GenBank/DDBJ databases">
        <authorList>
            <person name="Kreplak J."/>
        </authorList>
    </citation>
    <scope>NUCLEOTIDE SEQUENCE [LARGE SCALE GENOMIC DNA]</scope>
</reference>
<evidence type="ECO:0000256" key="1">
    <source>
        <dbReference type="SAM" id="MobiDB-lite"/>
    </source>
</evidence>
<sequence>MWRTPVLKTLALEEPIQVVVVAEIGLIEDMNEVRGNMLNRGYGHGRGRSTSGNRPTCKLCGKYGHFVPTCWNRFDENFMLHESTNSQSNTGDNFNQKQESTSDSAKSSQAMVMMTTTQEHSLPSELESQFWFADSCASHHLTPYAHLLHTKLSYVEPNKVCVRNGQNLTIQSIRSIHFYPRANPNYKLILTNVLHVPSITKNILSVSKFSSDNNVMFEFFSNKCCIISQASKKVIVEEVLDKYGL</sequence>
<gene>
    <name evidence="3" type="ORF">VFH_I219880</name>
</gene>
<organism evidence="3 4">
    <name type="scientific">Vicia faba</name>
    <name type="common">Broad bean</name>
    <name type="synonym">Faba vulgaris</name>
    <dbReference type="NCBI Taxonomy" id="3906"/>
    <lineage>
        <taxon>Eukaryota</taxon>
        <taxon>Viridiplantae</taxon>
        <taxon>Streptophyta</taxon>
        <taxon>Embryophyta</taxon>
        <taxon>Tracheophyta</taxon>
        <taxon>Spermatophyta</taxon>
        <taxon>Magnoliopsida</taxon>
        <taxon>eudicotyledons</taxon>
        <taxon>Gunneridae</taxon>
        <taxon>Pentapetalae</taxon>
        <taxon>rosids</taxon>
        <taxon>fabids</taxon>
        <taxon>Fabales</taxon>
        <taxon>Fabaceae</taxon>
        <taxon>Papilionoideae</taxon>
        <taxon>50 kb inversion clade</taxon>
        <taxon>NPAAA clade</taxon>
        <taxon>Hologalegina</taxon>
        <taxon>IRL clade</taxon>
        <taxon>Fabeae</taxon>
        <taxon>Vicia</taxon>
    </lineage>
</organism>
<protein>
    <recommendedName>
        <fullName evidence="2">Retrovirus-related Pol polyprotein from transposon TNT 1-94-like beta-barrel domain-containing protein</fullName>
    </recommendedName>
</protein>
<dbReference type="InterPro" id="IPR036875">
    <property type="entry name" value="Znf_CCHC_sf"/>
</dbReference>
<dbReference type="GO" id="GO:0003676">
    <property type="term" value="F:nucleic acid binding"/>
    <property type="evidence" value="ECO:0007669"/>
    <property type="project" value="InterPro"/>
</dbReference>
<feature type="region of interest" description="Disordered" evidence="1">
    <location>
        <begin position="84"/>
        <end position="110"/>
    </location>
</feature>
<evidence type="ECO:0000259" key="2">
    <source>
        <dbReference type="Pfam" id="PF22936"/>
    </source>
</evidence>
<dbReference type="AlphaFoldDB" id="A0AAV0YIT3"/>
<dbReference type="EMBL" id="OX451736">
    <property type="protein sequence ID" value="CAI8585704.1"/>
    <property type="molecule type" value="Genomic_DNA"/>
</dbReference>